<reference evidence="3" key="2">
    <citation type="journal article" date="2023" name="IMA Fungus">
        <title>Comparative genomic study of the Penicillium genus elucidates a diverse pangenome and 15 lateral gene transfer events.</title>
        <authorList>
            <person name="Petersen C."/>
            <person name="Sorensen T."/>
            <person name="Nielsen M.R."/>
            <person name="Sondergaard T.E."/>
            <person name="Sorensen J.L."/>
            <person name="Fitzpatrick D.A."/>
            <person name="Frisvad J.C."/>
            <person name="Nielsen K.L."/>
        </authorList>
    </citation>
    <scope>NUCLEOTIDE SEQUENCE</scope>
    <source>
        <strain evidence="3">IBT 16125</strain>
    </source>
</reference>
<accession>A0AAD6CJG3</accession>
<sequence length="552" mass="62075">MSSSAVTPTMRTLGWNIELLATRGDILFAGTFQPDQNSFITFRDIVDEMRLCFEIPHDEWNSISCTGSADIWDDVAFGVVGLINISDDHPPIPTFVHSKNLDRPVPALSQGTSQMPDDRPVIQYRVFIHRGCTLSTDHPVDAHFIAGCAKHISKPVRRVEPRYLPPKKPSADPRFAAYPLRKTARVRKGSRSPSKRSTSGSVSPSKDSESGQPSVEEDDLPDMVTPPQENIQAERAKRVIARFRDSCLASARQCAVSGMGRSWYANPTIGPALHACHIVPQQHYHLYPDPEAVPGEVQPQSAMSSNRRLMQAWENTWDPTNGILLLSHLHELFDARLFSIHPKTLQIRVFMPYDVLLGYHGAVAKVPRSVDRAALRHHYEMSCIENMAAKMAFVEPMPWSESATTSGKDTPLDPRSKLTKLSSINMLESTSVSRNPDSQAGQNISGDPPKRAQDGQFWEEQHHSESPDDSFSDDDSYPFSARTKTDDWKLREVEALGFDSRKRKRSCSVDEPFIVQYDQYMAPVNAEEFLADVSWELNKFARRSYQTERPRG</sequence>
<comment type="caution">
    <text evidence="3">The sequence shown here is derived from an EMBL/GenBank/DDBJ whole genome shotgun (WGS) entry which is preliminary data.</text>
</comment>
<proteinExistence type="predicted"/>
<dbReference type="InterPro" id="IPR003615">
    <property type="entry name" value="HNH_nuc"/>
</dbReference>
<dbReference type="Proteomes" id="UP001213681">
    <property type="component" value="Unassembled WGS sequence"/>
</dbReference>
<name>A0AAD6CJG3_9EURO</name>
<feature type="domain" description="HNH nuclease" evidence="2">
    <location>
        <begin position="254"/>
        <end position="341"/>
    </location>
</feature>
<gene>
    <name evidence="3" type="ORF">N7458_000962</name>
</gene>
<evidence type="ECO:0000313" key="4">
    <source>
        <dbReference type="Proteomes" id="UP001213681"/>
    </source>
</evidence>
<evidence type="ECO:0000256" key="1">
    <source>
        <dbReference type="SAM" id="MobiDB-lite"/>
    </source>
</evidence>
<feature type="region of interest" description="Disordered" evidence="1">
    <location>
        <begin position="159"/>
        <end position="226"/>
    </location>
</feature>
<organism evidence="3 4">
    <name type="scientific">Penicillium daleae</name>
    <dbReference type="NCBI Taxonomy" id="63821"/>
    <lineage>
        <taxon>Eukaryota</taxon>
        <taxon>Fungi</taxon>
        <taxon>Dikarya</taxon>
        <taxon>Ascomycota</taxon>
        <taxon>Pezizomycotina</taxon>
        <taxon>Eurotiomycetes</taxon>
        <taxon>Eurotiomycetidae</taxon>
        <taxon>Eurotiales</taxon>
        <taxon>Aspergillaceae</taxon>
        <taxon>Penicillium</taxon>
    </lineage>
</organism>
<feature type="region of interest" description="Disordered" evidence="1">
    <location>
        <begin position="400"/>
        <end position="478"/>
    </location>
</feature>
<dbReference type="RefSeq" id="XP_056772123.1">
    <property type="nucleotide sequence ID" value="XM_056904356.1"/>
</dbReference>
<feature type="compositionally biased region" description="Low complexity" evidence="1">
    <location>
        <begin position="195"/>
        <end position="205"/>
    </location>
</feature>
<keyword evidence="4" id="KW-1185">Reference proteome</keyword>
<protein>
    <recommendedName>
        <fullName evidence="2">HNH nuclease domain-containing protein</fullName>
    </recommendedName>
</protein>
<feature type="compositionally biased region" description="Basic residues" evidence="1">
    <location>
        <begin position="182"/>
        <end position="194"/>
    </location>
</feature>
<evidence type="ECO:0000313" key="3">
    <source>
        <dbReference type="EMBL" id="KAJ5465276.1"/>
    </source>
</evidence>
<dbReference type="Pfam" id="PF13391">
    <property type="entry name" value="HNH_2"/>
    <property type="match status" value="1"/>
</dbReference>
<reference evidence="3" key="1">
    <citation type="submission" date="2022-12" db="EMBL/GenBank/DDBJ databases">
        <authorList>
            <person name="Petersen C."/>
        </authorList>
    </citation>
    <scope>NUCLEOTIDE SEQUENCE</scope>
    <source>
        <strain evidence="3">IBT 16125</strain>
    </source>
</reference>
<feature type="compositionally biased region" description="Acidic residues" evidence="1">
    <location>
        <begin position="467"/>
        <end position="476"/>
    </location>
</feature>
<dbReference type="GeneID" id="81594599"/>
<dbReference type="EMBL" id="JAPVEA010000001">
    <property type="protein sequence ID" value="KAJ5465276.1"/>
    <property type="molecule type" value="Genomic_DNA"/>
</dbReference>
<dbReference type="AlphaFoldDB" id="A0AAD6CJG3"/>
<evidence type="ECO:0000259" key="2">
    <source>
        <dbReference type="Pfam" id="PF13391"/>
    </source>
</evidence>
<feature type="compositionally biased region" description="Polar residues" evidence="1">
    <location>
        <begin position="419"/>
        <end position="445"/>
    </location>
</feature>
<feature type="compositionally biased region" description="Basic and acidic residues" evidence="1">
    <location>
        <begin position="448"/>
        <end position="466"/>
    </location>
</feature>